<keyword evidence="4 7" id="KW-0812">Transmembrane</keyword>
<gene>
    <name evidence="8" type="ORF">SAMN05421829_12446</name>
</gene>
<dbReference type="InterPro" id="IPR003370">
    <property type="entry name" value="Chromate_transpt"/>
</dbReference>
<organism evidence="8 9">
    <name type="scientific">Aromatoleum tolulyticum</name>
    <dbReference type="NCBI Taxonomy" id="34027"/>
    <lineage>
        <taxon>Bacteria</taxon>
        <taxon>Pseudomonadati</taxon>
        <taxon>Pseudomonadota</taxon>
        <taxon>Betaproteobacteria</taxon>
        <taxon>Rhodocyclales</taxon>
        <taxon>Rhodocyclaceae</taxon>
        <taxon>Aromatoleum</taxon>
    </lineage>
</organism>
<dbReference type="STRING" id="34027.SAMN05421829_12446"/>
<evidence type="ECO:0000256" key="5">
    <source>
        <dbReference type="ARBA" id="ARBA00022989"/>
    </source>
</evidence>
<dbReference type="PANTHER" id="PTHR43663">
    <property type="entry name" value="CHROMATE TRANSPORT PROTEIN-RELATED"/>
    <property type="match status" value="1"/>
</dbReference>
<dbReference type="GO" id="GO:0005886">
    <property type="term" value="C:plasma membrane"/>
    <property type="evidence" value="ECO:0007669"/>
    <property type="project" value="UniProtKB-SubCell"/>
</dbReference>
<keyword evidence="6 7" id="KW-0472">Membrane</keyword>
<evidence type="ECO:0000256" key="7">
    <source>
        <dbReference type="SAM" id="Phobius"/>
    </source>
</evidence>
<dbReference type="EMBL" id="FTMD01000024">
    <property type="protein sequence ID" value="SIR63054.1"/>
    <property type="molecule type" value="Genomic_DNA"/>
</dbReference>
<evidence type="ECO:0000256" key="4">
    <source>
        <dbReference type="ARBA" id="ARBA00022692"/>
    </source>
</evidence>
<accession>A0A1N7CHZ6</accession>
<dbReference type="AlphaFoldDB" id="A0A1N7CHZ6"/>
<evidence type="ECO:0000313" key="9">
    <source>
        <dbReference type="Proteomes" id="UP000186819"/>
    </source>
</evidence>
<feature type="transmembrane region" description="Helical" evidence="7">
    <location>
        <begin position="7"/>
        <end position="29"/>
    </location>
</feature>
<reference evidence="9" key="1">
    <citation type="submission" date="2017-01" db="EMBL/GenBank/DDBJ databases">
        <authorList>
            <person name="Varghese N."/>
            <person name="Submissions S."/>
        </authorList>
    </citation>
    <scope>NUCLEOTIDE SEQUENCE [LARGE SCALE GENOMIC DNA]</scope>
    <source>
        <strain evidence="9">ATCC 51758</strain>
    </source>
</reference>
<protein>
    <submittedName>
        <fullName evidence="8">Chromate transporter</fullName>
    </submittedName>
</protein>
<evidence type="ECO:0000256" key="3">
    <source>
        <dbReference type="ARBA" id="ARBA00022475"/>
    </source>
</evidence>
<keyword evidence="9" id="KW-1185">Reference proteome</keyword>
<dbReference type="InterPro" id="IPR052518">
    <property type="entry name" value="CHR_Transporter"/>
</dbReference>
<feature type="transmembrane region" description="Helical" evidence="7">
    <location>
        <begin position="67"/>
        <end position="91"/>
    </location>
</feature>
<dbReference type="PANTHER" id="PTHR43663:SF1">
    <property type="entry name" value="CHROMATE TRANSPORTER"/>
    <property type="match status" value="1"/>
</dbReference>
<feature type="transmembrane region" description="Helical" evidence="7">
    <location>
        <begin position="112"/>
        <end position="135"/>
    </location>
</feature>
<evidence type="ECO:0000256" key="2">
    <source>
        <dbReference type="ARBA" id="ARBA00005262"/>
    </source>
</evidence>
<sequence length="183" mass="18839">MMSTLPLADLVDLFLRFLMLSLLSIGGAMSTAPEMHRFLVAERGWLDDAEFTTAIALAQAAPGPNVLFVPVLGFQVAGVVGAAAALVGILLPSTLLSLGVSRWGAQRRDAPVVRAFTAGLAPVSVGLVFATGWLLSLPFIAAPDHRLGALALIAATMAVTLKTRLAPIWMIVVGATAGALGGV</sequence>
<dbReference type="Proteomes" id="UP000186819">
    <property type="component" value="Unassembled WGS sequence"/>
</dbReference>
<evidence type="ECO:0000256" key="6">
    <source>
        <dbReference type="ARBA" id="ARBA00023136"/>
    </source>
</evidence>
<comment type="subcellular location">
    <subcellularLocation>
        <location evidence="1">Cell membrane</location>
        <topology evidence="1">Multi-pass membrane protein</topology>
    </subcellularLocation>
</comment>
<dbReference type="GO" id="GO:0015109">
    <property type="term" value="F:chromate transmembrane transporter activity"/>
    <property type="evidence" value="ECO:0007669"/>
    <property type="project" value="InterPro"/>
</dbReference>
<evidence type="ECO:0000313" key="8">
    <source>
        <dbReference type="EMBL" id="SIR63054.1"/>
    </source>
</evidence>
<comment type="similarity">
    <text evidence="2">Belongs to the chromate ion transporter (CHR) (TC 2.A.51) family.</text>
</comment>
<keyword evidence="3" id="KW-1003">Cell membrane</keyword>
<evidence type="ECO:0000256" key="1">
    <source>
        <dbReference type="ARBA" id="ARBA00004651"/>
    </source>
</evidence>
<proteinExistence type="inferred from homology"/>
<dbReference type="Pfam" id="PF02417">
    <property type="entry name" value="Chromate_transp"/>
    <property type="match status" value="1"/>
</dbReference>
<keyword evidence="5 7" id="KW-1133">Transmembrane helix</keyword>
<name>A0A1N7CHZ6_9RHOO</name>